<comment type="caution">
    <text evidence="1">The sequence shown here is derived from an EMBL/GenBank/DDBJ whole genome shotgun (WGS) entry which is preliminary data.</text>
</comment>
<sequence length="139" mass="15594">MDDSNMEDPNAYRYSVLAIPKTIAASYKLRSGKTTTAKPWPEAKEVVSCPYLTQAKRSHVLVESSEEAAEVADTVFKNISVLLSLQMVYKEFPGLRYMIKKWDKELAEAQDILSVLPPFGCCCEYCYSPCIDFAFGGPF</sequence>
<dbReference type="Proteomes" id="UP001165960">
    <property type="component" value="Unassembled WGS sequence"/>
</dbReference>
<reference evidence="1" key="1">
    <citation type="submission" date="2022-04" db="EMBL/GenBank/DDBJ databases">
        <title>Genome of the entomopathogenic fungus Entomophthora muscae.</title>
        <authorList>
            <person name="Elya C."/>
            <person name="Lovett B.R."/>
            <person name="Lee E."/>
            <person name="Macias A.M."/>
            <person name="Hajek A.E."/>
            <person name="De Bivort B.L."/>
            <person name="Kasson M.T."/>
            <person name="De Fine Licht H.H."/>
            <person name="Stajich J.E."/>
        </authorList>
    </citation>
    <scope>NUCLEOTIDE SEQUENCE</scope>
    <source>
        <strain evidence="1">Berkeley</strain>
    </source>
</reference>
<protein>
    <submittedName>
        <fullName evidence="1">Uncharacterized protein</fullName>
    </submittedName>
</protein>
<keyword evidence="2" id="KW-1185">Reference proteome</keyword>
<name>A0ACC2THW0_9FUNG</name>
<accession>A0ACC2THW0</accession>
<organism evidence="1 2">
    <name type="scientific">Entomophthora muscae</name>
    <dbReference type="NCBI Taxonomy" id="34485"/>
    <lineage>
        <taxon>Eukaryota</taxon>
        <taxon>Fungi</taxon>
        <taxon>Fungi incertae sedis</taxon>
        <taxon>Zoopagomycota</taxon>
        <taxon>Entomophthoromycotina</taxon>
        <taxon>Entomophthoromycetes</taxon>
        <taxon>Entomophthorales</taxon>
        <taxon>Entomophthoraceae</taxon>
        <taxon>Entomophthora</taxon>
    </lineage>
</organism>
<dbReference type="EMBL" id="QTSX02002869">
    <property type="protein sequence ID" value="KAJ9074174.1"/>
    <property type="molecule type" value="Genomic_DNA"/>
</dbReference>
<gene>
    <name evidence="1" type="ORF">DSO57_1009248</name>
</gene>
<proteinExistence type="predicted"/>
<evidence type="ECO:0000313" key="2">
    <source>
        <dbReference type="Proteomes" id="UP001165960"/>
    </source>
</evidence>
<evidence type="ECO:0000313" key="1">
    <source>
        <dbReference type="EMBL" id="KAJ9074174.1"/>
    </source>
</evidence>